<organism evidence="1 2">
    <name type="scientific">Neocallimastix californiae</name>
    <dbReference type="NCBI Taxonomy" id="1754190"/>
    <lineage>
        <taxon>Eukaryota</taxon>
        <taxon>Fungi</taxon>
        <taxon>Fungi incertae sedis</taxon>
        <taxon>Chytridiomycota</taxon>
        <taxon>Chytridiomycota incertae sedis</taxon>
        <taxon>Neocallimastigomycetes</taxon>
        <taxon>Neocallimastigales</taxon>
        <taxon>Neocallimastigaceae</taxon>
        <taxon>Neocallimastix</taxon>
    </lineage>
</organism>
<evidence type="ECO:0000313" key="2">
    <source>
        <dbReference type="Proteomes" id="UP000193920"/>
    </source>
</evidence>
<sequence length="174" mass="20271">MFPFLNAVVNGNEVVKSIIDYANKNNIILRLNEKDNDNSYPLLISAFVNKPEVAKLIANYTNTNNITLIINDNDNRYKRNSISYALTYNNSEMIELLIDYANANDIILVLKEDKVCSISELDIEIIELLYKSYDAYEMNIIFDKENNNKPMIEYHSNYYENLRKKKLGNDLPLR</sequence>
<gene>
    <name evidence="1" type="ORF">LY90DRAFT_623477</name>
</gene>
<accession>A0A1Y2BXI3</accession>
<protein>
    <recommendedName>
        <fullName evidence="3">Ankyrin</fullName>
    </recommendedName>
</protein>
<dbReference type="Proteomes" id="UP000193920">
    <property type="component" value="Unassembled WGS sequence"/>
</dbReference>
<keyword evidence="2" id="KW-1185">Reference proteome</keyword>
<dbReference type="OrthoDB" id="7464126at2759"/>
<dbReference type="AlphaFoldDB" id="A0A1Y2BXI3"/>
<dbReference type="SUPFAM" id="SSF48403">
    <property type="entry name" value="Ankyrin repeat"/>
    <property type="match status" value="1"/>
</dbReference>
<evidence type="ECO:0008006" key="3">
    <source>
        <dbReference type="Google" id="ProtNLM"/>
    </source>
</evidence>
<evidence type="ECO:0000313" key="1">
    <source>
        <dbReference type="EMBL" id="ORY39463.1"/>
    </source>
</evidence>
<reference evidence="1 2" key="1">
    <citation type="submission" date="2016-08" db="EMBL/GenBank/DDBJ databases">
        <title>A Parts List for Fungal Cellulosomes Revealed by Comparative Genomics.</title>
        <authorList>
            <consortium name="DOE Joint Genome Institute"/>
            <person name="Haitjema C.H."/>
            <person name="Gilmore S.P."/>
            <person name="Henske J.K."/>
            <person name="Solomon K.V."/>
            <person name="De Groot R."/>
            <person name="Kuo A."/>
            <person name="Mondo S.J."/>
            <person name="Salamov A.A."/>
            <person name="Labutti K."/>
            <person name="Zhao Z."/>
            <person name="Chiniquy J."/>
            <person name="Barry K."/>
            <person name="Brewer H.M."/>
            <person name="Purvine S.O."/>
            <person name="Wright A.T."/>
            <person name="Boxma B."/>
            <person name="Van Alen T."/>
            <person name="Hackstein J.H."/>
            <person name="Baker S.E."/>
            <person name="Grigoriev I.V."/>
            <person name="O'Malley M.A."/>
        </authorList>
    </citation>
    <scope>NUCLEOTIDE SEQUENCE [LARGE SCALE GENOMIC DNA]</scope>
    <source>
        <strain evidence="1 2">G1</strain>
    </source>
</reference>
<name>A0A1Y2BXI3_9FUNG</name>
<proteinExistence type="predicted"/>
<dbReference type="Gene3D" id="1.25.40.20">
    <property type="entry name" value="Ankyrin repeat-containing domain"/>
    <property type="match status" value="1"/>
</dbReference>
<comment type="caution">
    <text evidence="1">The sequence shown here is derived from an EMBL/GenBank/DDBJ whole genome shotgun (WGS) entry which is preliminary data.</text>
</comment>
<dbReference type="EMBL" id="MCOG01000132">
    <property type="protein sequence ID" value="ORY39463.1"/>
    <property type="molecule type" value="Genomic_DNA"/>
</dbReference>
<dbReference type="InterPro" id="IPR036770">
    <property type="entry name" value="Ankyrin_rpt-contain_sf"/>
</dbReference>